<comment type="caution">
    <text evidence="1">The sequence shown here is derived from an EMBL/GenBank/DDBJ whole genome shotgun (WGS) entry which is preliminary data.</text>
</comment>
<dbReference type="RefSeq" id="WP_394819450.1">
    <property type="nucleotide sequence ID" value="NZ_JAWJZY010000002.1"/>
</dbReference>
<reference evidence="1 2" key="1">
    <citation type="submission" date="2023-10" db="EMBL/GenBank/DDBJ databases">
        <title>Sorlinia euscelidii gen. nov., sp. nov., an acetic acid bacteria isolated from the gut of Euscelidius variegatus emitter.</title>
        <authorList>
            <person name="Michoud G."/>
            <person name="Marasco R."/>
            <person name="Seferji K."/>
            <person name="Gonella E."/>
            <person name="Garuglieri E."/>
            <person name="Alma A."/>
            <person name="Mapelli F."/>
            <person name="Borin S."/>
            <person name="Daffonchio D."/>
            <person name="Crotti E."/>
        </authorList>
    </citation>
    <scope>NUCLEOTIDE SEQUENCE [LARGE SCALE GENOMIC DNA]</scope>
    <source>
        <strain evidence="1 2">EV16P</strain>
    </source>
</reference>
<dbReference type="Pfam" id="PF13262">
    <property type="entry name" value="DUF4054"/>
    <property type="match status" value="1"/>
</dbReference>
<sequence>MTETGVVTFDYDLWRQIYSGLAQNVSAEAGQFFFDQACLIFNNSPRSPERDVNARRNLLYMLTAHIAQISTSPSGGSGSSGGGLVGRISSATRGSVSVSAEAPDVGAGAGWFAQTQWGLTFWQATLKYRQMRMIPGRSHPAFIWP</sequence>
<protein>
    <submittedName>
        <fullName evidence="1">DUF4054 domain-containing protein</fullName>
    </submittedName>
</protein>
<dbReference type="EMBL" id="JAWJZY010000002">
    <property type="protein sequence ID" value="MEE8658530.1"/>
    <property type="molecule type" value="Genomic_DNA"/>
</dbReference>
<dbReference type="Proteomes" id="UP001312908">
    <property type="component" value="Unassembled WGS sequence"/>
</dbReference>
<dbReference type="InterPro" id="IPR025127">
    <property type="entry name" value="DUF4054"/>
</dbReference>
<evidence type="ECO:0000313" key="1">
    <source>
        <dbReference type="EMBL" id="MEE8658530.1"/>
    </source>
</evidence>
<gene>
    <name evidence="1" type="ORF">DOFOFD_05850</name>
</gene>
<name>A0ABU7U4J4_9PROT</name>
<keyword evidence="2" id="KW-1185">Reference proteome</keyword>
<evidence type="ECO:0000313" key="2">
    <source>
        <dbReference type="Proteomes" id="UP001312908"/>
    </source>
</evidence>
<organism evidence="1 2">
    <name type="scientific">Sorlinia euscelidii</name>
    <dbReference type="NCBI Taxonomy" id="3081148"/>
    <lineage>
        <taxon>Bacteria</taxon>
        <taxon>Pseudomonadati</taxon>
        <taxon>Pseudomonadota</taxon>
        <taxon>Alphaproteobacteria</taxon>
        <taxon>Acetobacterales</taxon>
        <taxon>Acetobacteraceae</taxon>
        <taxon>Sorlinia</taxon>
    </lineage>
</organism>
<accession>A0ABU7U4J4</accession>
<proteinExistence type="predicted"/>